<evidence type="ECO:0000313" key="8">
    <source>
        <dbReference type="EMBL" id="VYT05090.1"/>
    </source>
</evidence>
<dbReference type="InterPro" id="IPR052162">
    <property type="entry name" value="Sensor_kinase/Photoreceptor"/>
</dbReference>
<dbReference type="Gene3D" id="3.30.450.20">
    <property type="entry name" value="PAS domain"/>
    <property type="match status" value="3"/>
</dbReference>
<evidence type="ECO:0000259" key="7">
    <source>
        <dbReference type="PROSITE" id="PS50113"/>
    </source>
</evidence>
<dbReference type="InterPro" id="IPR001610">
    <property type="entry name" value="PAC"/>
</dbReference>
<keyword evidence="5" id="KW-0418">Kinase</keyword>
<dbReference type="SMART" id="SM00086">
    <property type="entry name" value="PAC"/>
    <property type="match status" value="3"/>
</dbReference>
<gene>
    <name evidence="8" type="ORF">AULFYP135_01440</name>
</gene>
<dbReference type="Pfam" id="PF13474">
    <property type="entry name" value="SnoaL_3"/>
    <property type="match status" value="1"/>
</dbReference>
<dbReference type="Pfam" id="PF08447">
    <property type="entry name" value="PAS_3"/>
    <property type="match status" value="1"/>
</dbReference>
<dbReference type="InterPro" id="IPR000700">
    <property type="entry name" value="PAS-assoc_C"/>
</dbReference>
<dbReference type="SUPFAM" id="SSF55785">
    <property type="entry name" value="PYP-like sensor domain (PAS domain)"/>
    <property type="match status" value="3"/>
</dbReference>
<evidence type="ECO:0000256" key="6">
    <source>
        <dbReference type="SAM" id="MobiDB-lite"/>
    </source>
</evidence>
<feature type="domain" description="PAC" evidence="7">
    <location>
        <begin position="383"/>
        <end position="435"/>
    </location>
</feature>
<dbReference type="SUPFAM" id="SSF54427">
    <property type="entry name" value="NTF2-like"/>
    <property type="match status" value="1"/>
</dbReference>
<dbReference type="GO" id="GO:0004673">
    <property type="term" value="F:protein histidine kinase activity"/>
    <property type="evidence" value="ECO:0007669"/>
    <property type="project" value="UniProtKB-EC"/>
</dbReference>
<comment type="catalytic activity">
    <reaction evidence="1">
        <text>ATP + protein L-histidine = ADP + protein N-phospho-L-histidine.</text>
        <dbReference type="EC" id="2.7.13.3"/>
    </reaction>
</comment>
<feature type="domain" description="PAC" evidence="7">
    <location>
        <begin position="250"/>
        <end position="301"/>
    </location>
</feature>
<dbReference type="PANTHER" id="PTHR43304:SF1">
    <property type="entry name" value="PAC DOMAIN-CONTAINING PROTEIN"/>
    <property type="match status" value="1"/>
</dbReference>
<proteinExistence type="predicted"/>
<dbReference type="InterPro" id="IPR013655">
    <property type="entry name" value="PAS_fold_3"/>
</dbReference>
<dbReference type="InterPro" id="IPR037401">
    <property type="entry name" value="SnoaL-like"/>
</dbReference>
<dbReference type="PANTHER" id="PTHR43304">
    <property type="entry name" value="PHYTOCHROME-LIKE PROTEIN CPH1"/>
    <property type="match status" value="1"/>
</dbReference>
<protein>
    <recommendedName>
        <fullName evidence="2">histidine kinase</fullName>
        <ecNumber evidence="2">2.7.13.3</ecNumber>
    </recommendedName>
</protein>
<dbReference type="CDD" id="cd00130">
    <property type="entry name" value="PAS"/>
    <property type="match status" value="2"/>
</dbReference>
<dbReference type="InterPro" id="IPR000014">
    <property type="entry name" value="PAS"/>
</dbReference>
<dbReference type="Pfam" id="PF13188">
    <property type="entry name" value="PAS_8"/>
    <property type="match status" value="1"/>
</dbReference>
<dbReference type="EMBL" id="CACRSL010000003">
    <property type="protein sequence ID" value="VYT05090.1"/>
    <property type="molecule type" value="Genomic_DNA"/>
</dbReference>
<keyword evidence="3" id="KW-0597">Phosphoprotein</keyword>
<dbReference type="Gene3D" id="3.10.450.50">
    <property type="match status" value="1"/>
</dbReference>
<dbReference type="InterPro" id="IPR035965">
    <property type="entry name" value="PAS-like_dom_sf"/>
</dbReference>
<sequence length="717" mass="81037">MNTPSTDNPQLEEAKALTSRLMHMHYCDGNSKGITAFLAPQFSWLGTGEEQYITGQDSVDAFFQKLTGNIPPCRIWDEEYDALEPVPGLYIVTGRMWIATNPETKMFIKVHQRVTFVYQRMEEEFRCVHIHCSNPYQELVGDELFPEKTGRQSYHFVQERLTELEQQALQQNRQLEVVMSSIAGGLKISNDDDAYSYAFVSKEAAALFGYTVEEFLTVTGGTAVGAVYPPDLKRALADCAEAFRDGGLSYSTRYRVRCKDGSLKWIIDSGKKAQDAEGHWMVNSLYLDVTQSEEDSQRIREQSQLLTSIYDTVPCGIIRFIRRAGGEFELISLNQAALSLLGYKSMEEGLRDWHGGLLGSVLEEDQEMLRQTYFQLHRVGDRQDREYRVRWGDGSLHWLEGTNMVVGSTEDGDSIIQRTLIDITQRKILQQQLNQEQEMYRVAMESSADTMFEYLTDSDTFISYEPRPRQGVKRRELSGYSKLLSDKSFIHPEDAPAAMDNICNGCGESFEMRVVTPDSAPGYYQWHRISSRPIYHSGRLTRVVGTIRNIHAMKETLLENSTRLHMNQSALQAISGVYLSIFYVNLTEDQYYAVRLSQAREGLPFPRIGSFSGGLFQRLLALAEEQDRPRVAQLCDRGRLLSRFSEISGHTEVEFRQGPSSSGGGTLASSGNPPSFYGQRTGKKRYRHPAQCQRGEATGIGAPSRGKSRQTGVGRSL</sequence>
<reference evidence="8" key="1">
    <citation type="submission" date="2019-11" db="EMBL/GenBank/DDBJ databases">
        <authorList>
            <person name="Feng L."/>
        </authorList>
    </citation>
    <scope>NUCLEOTIDE SEQUENCE</scope>
    <source>
        <strain evidence="8">AundefinedLFYP135</strain>
    </source>
</reference>
<dbReference type="NCBIfam" id="TIGR00229">
    <property type="entry name" value="sensory_box"/>
    <property type="match status" value="1"/>
</dbReference>
<accession>A0A6N2TH99</accession>
<evidence type="ECO:0000256" key="3">
    <source>
        <dbReference type="ARBA" id="ARBA00022553"/>
    </source>
</evidence>
<evidence type="ECO:0000256" key="1">
    <source>
        <dbReference type="ARBA" id="ARBA00000085"/>
    </source>
</evidence>
<keyword evidence="4" id="KW-0808">Transferase</keyword>
<dbReference type="PROSITE" id="PS50113">
    <property type="entry name" value="PAC"/>
    <property type="match status" value="2"/>
</dbReference>
<feature type="region of interest" description="Disordered" evidence="6">
    <location>
        <begin position="652"/>
        <end position="717"/>
    </location>
</feature>
<dbReference type="EC" id="2.7.13.3" evidence="2"/>
<dbReference type="AlphaFoldDB" id="A0A6N2TH99"/>
<dbReference type="InterPro" id="IPR032710">
    <property type="entry name" value="NTF2-like_dom_sf"/>
</dbReference>
<organism evidence="8">
    <name type="scientific">uncultured Anaerotruncus sp</name>
    <dbReference type="NCBI Taxonomy" id="905011"/>
    <lineage>
        <taxon>Bacteria</taxon>
        <taxon>Bacillati</taxon>
        <taxon>Bacillota</taxon>
        <taxon>Clostridia</taxon>
        <taxon>Eubacteriales</taxon>
        <taxon>Oscillospiraceae</taxon>
        <taxon>Anaerotruncus</taxon>
        <taxon>environmental samples</taxon>
    </lineage>
</organism>
<name>A0A6N2TH99_9FIRM</name>
<evidence type="ECO:0000256" key="4">
    <source>
        <dbReference type="ARBA" id="ARBA00022679"/>
    </source>
</evidence>
<evidence type="ECO:0000256" key="5">
    <source>
        <dbReference type="ARBA" id="ARBA00022777"/>
    </source>
</evidence>
<evidence type="ECO:0000256" key="2">
    <source>
        <dbReference type="ARBA" id="ARBA00012438"/>
    </source>
</evidence>